<organism evidence="9 10">
    <name type="scientific">Candidatus Thiodiazotropha endolucinida</name>
    <dbReference type="NCBI Taxonomy" id="1655433"/>
    <lineage>
        <taxon>Bacteria</taxon>
        <taxon>Pseudomonadati</taxon>
        <taxon>Pseudomonadota</taxon>
        <taxon>Gammaproteobacteria</taxon>
        <taxon>Chromatiales</taxon>
        <taxon>Sedimenticolaceae</taxon>
        <taxon>Candidatus Thiodiazotropha</taxon>
    </lineage>
</organism>
<keyword evidence="5" id="KW-0862">Zinc</keyword>
<evidence type="ECO:0000259" key="8">
    <source>
        <dbReference type="Pfam" id="PF01435"/>
    </source>
</evidence>
<dbReference type="Proteomes" id="UP000094769">
    <property type="component" value="Unassembled WGS sequence"/>
</dbReference>
<dbReference type="Gene3D" id="1.25.40.10">
    <property type="entry name" value="Tetratricopeptide repeat domain"/>
    <property type="match status" value="1"/>
</dbReference>
<evidence type="ECO:0000256" key="5">
    <source>
        <dbReference type="ARBA" id="ARBA00022833"/>
    </source>
</evidence>
<reference evidence="9 10" key="1">
    <citation type="submission" date="2016-06" db="EMBL/GenBank/DDBJ databases">
        <title>Genome sequence of endosymbiont of Candidatus Endolucinida thiodiazotropha.</title>
        <authorList>
            <person name="Poehlein A."/>
            <person name="Koenig S."/>
            <person name="Heiden S.E."/>
            <person name="Thuermer A."/>
            <person name="Voget S."/>
            <person name="Daniel R."/>
            <person name="Markert S."/>
            <person name="Gros O."/>
            <person name="Schweder T."/>
        </authorList>
    </citation>
    <scope>NUCLEOTIDE SEQUENCE [LARGE SCALE GENOMIC DNA]</scope>
    <source>
        <strain evidence="9 10">COS</strain>
    </source>
</reference>
<dbReference type="AlphaFoldDB" id="A0A7Z0VJH1"/>
<dbReference type="GO" id="GO:0016020">
    <property type="term" value="C:membrane"/>
    <property type="evidence" value="ECO:0007669"/>
    <property type="project" value="TreeGrafter"/>
</dbReference>
<dbReference type="PROSITE" id="PS51257">
    <property type="entry name" value="PROKAR_LIPOPROTEIN"/>
    <property type="match status" value="1"/>
</dbReference>
<comment type="cofactor">
    <cofactor evidence="1">
        <name>Zn(2+)</name>
        <dbReference type="ChEBI" id="CHEBI:29105"/>
    </cofactor>
</comment>
<dbReference type="RefSeq" id="WP_069126819.1">
    <property type="nucleotide sequence ID" value="NZ_MARB01000019.1"/>
</dbReference>
<evidence type="ECO:0000256" key="4">
    <source>
        <dbReference type="ARBA" id="ARBA00022801"/>
    </source>
</evidence>
<dbReference type="GO" id="GO:0046872">
    <property type="term" value="F:metal ion binding"/>
    <property type="evidence" value="ECO:0007669"/>
    <property type="project" value="UniProtKB-KW"/>
</dbReference>
<dbReference type="PANTHER" id="PTHR22726:SF1">
    <property type="entry name" value="METALLOENDOPEPTIDASE OMA1, MITOCHONDRIAL"/>
    <property type="match status" value="1"/>
</dbReference>
<comment type="caution">
    <text evidence="9">The sequence shown here is derived from an EMBL/GenBank/DDBJ whole genome shotgun (WGS) entry which is preliminary data.</text>
</comment>
<dbReference type="EMBL" id="MARB01000019">
    <property type="protein sequence ID" value="ODJ86669.1"/>
    <property type="molecule type" value="Genomic_DNA"/>
</dbReference>
<keyword evidence="2" id="KW-0645">Protease</keyword>
<feature type="repeat" description="TPR" evidence="7">
    <location>
        <begin position="374"/>
        <end position="407"/>
    </location>
</feature>
<dbReference type="SMART" id="SM00028">
    <property type="entry name" value="TPR"/>
    <property type="match status" value="4"/>
</dbReference>
<sequence>MNRLLIPVALSLSLITGCAVNPVTGKKELSLVSEAQEMEIGRKNYAPLRQSQGGDYVVDKKLTAYVSEIGQKLAAVSDRKLPYEFKVLNNSVPNAWALPGGKISINRGLLTELGSEAELAAVLGHEITHAAAKHTASSMSRGMLIQGAVMATVIGTQGKDYAQIAQLGAGLGSQLITKKYGRDAERESDYYGMKYMSKAGYDPQGAIDLQRTFVRLSEGKNQDWLSGLFASHPPSRERVENNIKTAAKLPKGGSVGKDRFKTRTAHIRRTKPAYEAYEEGRKALQKGNLKKARTQVGKALRLEPKEGHFHALLGDIEEKRKHPAIAKRHYNKAIKLNDSFFYYYLKRGLVNEKLKNADAAKLDLERSIQLLPTANAYNSLGNLARTAGNLKSAKSYYRKAASKDTTEGKAAYSALMALDLSENPQNYIKLRTGLDNKGRVKAELYNPTPRDVKSIVIAIHFRDTNGQIRKLKRVYKSVLPSGKKRLIDLGVKNIPKAQLSKAKFGIIGARLAK</sequence>
<dbReference type="GO" id="GO:0051603">
    <property type="term" value="P:proteolysis involved in protein catabolic process"/>
    <property type="evidence" value="ECO:0007669"/>
    <property type="project" value="TreeGrafter"/>
</dbReference>
<protein>
    <submittedName>
        <fullName evidence="9">TPR repeat-containing protein YfgC</fullName>
    </submittedName>
</protein>
<evidence type="ECO:0000256" key="6">
    <source>
        <dbReference type="ARBA" id="ARBA00023049"/>
    </source>
</evidence>
<dbReference type="PANTHER" id="PTHR22726">
    <property type="entry name" value="METALLOENDOPEPTIDASE OMA1"/>
    <property type="match status" value="1"/>
</dbReference>
<evidence type="ECO:0000313" key="10">
    <source>
        <dbReference type="Proteomes" id="UP000094769"/>
    </source>
</evidence>
<dbReference type="OrthoDB" id="9810445at2"/>
<dbReference type="PROSITE" id="PS50005">
    <property type="entry name" value="TPR"/>
    <property type="match status" value="1"/>
</dbReference>
<dbReference type="Gene3D" id="3.30.2010.10">
    <property type="entry name" value="Metalloproteases ('zincins'), catalytic domain"/>
    <property type="match status" value="1"/>
</dbReference>
<keyword evidence="4" id="KW-0378">Hydrolase</keyword>
<proteinExistence type="predicted"/>
<dbReference type="Pfam" id="PF13181">
    <property type="entry name" value="TPR_8"/>
    <property type="match status" value="1"/>
</dbReference>
<dbReference type="InterPro" id="IPR019734">
    <property type="entry name" value="TPR_rpt"/>
</dbReference>
<evidence type="ECO:0000256" key="3">
    <source>
        <dbReference type="ARBA" id="ARBA00022723"/>
    </source>
</evidence>
<dbReference type="InterPro" id="IPR051156">
    <property type="entry name" value="Mito/Outer_Membr_Metalloprot"/>
</dbReference>
<dbReference type="Pfam" id="PF01435">
    <property type="entry name" value="Peptidase_M48"/>
    <property type="match status" value="1"/>
</dbReference>
<evidence type="ECO:0000256" key="1">
    <source>
        <dbReference type="ARBA" id="ARBA00001947"/>
    </source>
</evidence>
<evidence type="ECO:0000256" key="2">
    <source>
        <dbReference type="ARBA" id="ARBA00022670"/>
    </source>
</evidence>
<accession>A0A7Z0VJH1</accession>
<evidence type="ECO:0000313" key="9">
    <source>
        <dbReference type="EMBL" id="ODJ86669.1"/>
    </source>
</evidence>
<name>A0A7Z0VJH1_9GAMM</name>
<gene>
    <name evidence="9" type="primary">yfgC_2</name>
    <name evidence="9" type="ORF">CODIS_31530</name>
</gene>
<feature type="domain" description="Peptidase M48" evidence="8">
    <location>
        <begin position="62"/>
        <end position="241"/>
    </location>
</feature>
<keyword evidence="10" id="KW-1185">Reference proteome</keyword>
<keyword evidence="7" id="KW-0802">TPR repeat</keyword>
<keyword evidence="3" id="KW-0479">Metal-binding</keyword>
<evidence type="ECO:0000256" key="7">
    <source>
        <dbReference type="PROSITE-ProRule" id="PRU00339"/>
    </source>
</evidence>
<dbReference type="GO" id="GO:0004222">
    <property type="term" value="F:metalloendopeptidase activity"/>
    <property type="evidence" value="ECO:0007669"/>
    <property type="project" value="InterPro"/>
</dbReference>
<dbReference type="InterPro" id="IPR011990">
    <property type="entry name" value="TPR-like_helical_dom_sf"/>
</dbReference>
<dbReference type="InterPro" id="IPR001915">
    <property type="entry name" value="Peptidase_M48"/>
</dbReference>
<dbReference type="SUPFAM" id="SSF48452">
    <property type="entry name" value="TPR-like"/>
    <property type="match status" value="1"/>
</dbReference>
<keyword evidence="6" id="KW-0482">Metalloprotease</keyword>